<evidence type="ECO:0000256" key="1">
    <source>
        <dbReference type="SAM" id="MobiDB-lite"/>
    </source>
</evidence>
<evidence type="ECO:0000313" key="4">
    <source>
        <dbReference type="Proteomes" id="UP001595607"/>
    </source>
</evidence>
<feature type="compositionally biased region" description="Polar residues" evidence="1">
    <location>
        <begin position="46"/>
        <end position="57"/>
    </location>
</feature>
<proteinExistence type="predicted"/>
<sequence length="76" mass="7761">MIRACFLLGSGIAAVALSGCGTVSTASGLAKQTGRAALRAAGVEVSTPQAPESTQTADAKGGRHWSENWVWEGDQD</sequence>
<reference evidence="4" key="1">
    <citation type="journal article" date="2019" name="Int. J. Syst. Evol. Microbiol.">
        <title>The Global Catalogue of Microorganisms (GCM) 10K type strain sequencing project: providing services to taxonomists for standard genome sequencing and annotation.</title>
        <authorList>
            <consortium name="The Broad Institute Genomics Platform"/>
            <consortium name="The Broad Institute Genome Sequencing Center for Infectious Disease"/>
            <person name="Wu L."/>
            <person name="Ma J."/>
        </authorList>
    </citation>
    <scope>NUCLEOTIDE SEQUENCE [LARGE SCALE GENOMIC DNA]</scope>
    <source>
        <strain evidence="4">KCTC 22245</strain>
    </source>
</reference>
<evidence type="ECO:0000256" key="2">
    <source>
        <dbReference type="SAM" id="SignalP"/>
    </source>
</evidence>
<protein>
    <recommendedName>
        <fullName evidence="5">Lipoprotein</fullName>
    </recommendedName>
</protein>
<name>A0ABV7M9E4_9PROT</name>
<feature type="chain" id="PRO_5046044918" description="Lipoprotein" evidence="2">
    <location>
        <begin position="19"/>
        <end position="76"/>
    </location>
</feature>
<dbReference type="RefSeq" id="WP_189572330.1">
    <property type="nucleotide sequence ID" value="NZ_BMXU01000001.1"/>
</dbReference>
<evidence type="ECO:0000313" key="3">
    <source>
        <dbReference type="EMBL" id="MFC3301397.1"/>
    </source>
</evidence>
<keyword evidence="2" id="KW-0732">Signal</keyword>
<dbReference type="Proteomes" id="UP001595607">
    <property type="component" value="Unassembled WGS sequence"/>
</dbReference>
<accession>A0ABV7M9E4</accession>
<feature type="region of interest" description="Disordered" evidence="1">
    <location>
        <begin position="42"/>
        <end position="64"/>
    </location>
</feature>
<gene>
    <name evidence="3" type="ORF">ACFONP_01460</name>
</gene>
<evidence type="ECO:0008006" key="5">
    <source>
        <dbReference type="Google" id="ProtNLM"/>
    </source>
</evidence>
<keyword evidence="4" id="KW-1185">Reference proteome</keyword>
<dbReference type="EMBL" id="JBHRVA010000002">
    <property type="protein sequence ID" value="MFC3301397.1"/>
    <property type="molecule type" value="Genomic_DNA"/>
</dbReference>
<feature type="signal peptide" evidence="2">
    <location>
        <begin position="1"/>
        <end position="18"/>
    </location>
</feature>
<comment type="caution">
    <text evidence="3">The sequence shown here is derived from an EMBL/GenBank/DDBJ whole genome shotgun (WGS) entry which is preliminary data.</text>
</comment>
<dbReference type="PROSITE" id="PS51257">
    <property type="entry name" value="PROKAR_LIPOPROTEIN"/>
    <property type="match status" value="1"/>
</dbReference>
<organism evidence="3 4">
    <name type="scientific">Parvularcula lutaonensis</name>
    <dbReference type="NCBI Taxonomy" id="491923"/>
    <lineage>
        <taxon>Bacteria</taxon>
        <taxon>Pseudomonadati</taxon>
        <taxon>Pseudomonadota</taxon>
        <taxon>Alphaproteobacteria</taxon>
        <taxon>Parvularculales</taxon>
        <taxon>Parvularculaceae</taxon>
        <taxon>Parvularcula</taxon>
    </lineage>
</organism>